<protein>
    <submittedName>
        <fullName evidence="4">Uncharacterized protein YjbJ (UPF0337 family)</fullName>
    </submittedName>
</protein>
<name>A0A2T0T1L6_9PSEU</name>
<feature type="compositionally biased region" description="Basic and acidic residues" evidence="2">
    <location>
        <begin position="73"/>
        <end position="88"/>
    </location>
</feature>
<dbReference type="EMBL" id="PVTF01000007">
    <property type="protein sequence ID" value="PRY39565.1"/>
    <property type="molecule type" value="Genomic_DNA"/>
</dbReference>
<evidence type="ECO:0000256" key="1">
    <source>
        <dbReference type="ARBA" id="ARBA00009129"/>
    </source>
</evidence>
<evidence type="ECO:0000259" key="3">
    <source>
        <dbReference type="Pfam" id="PF05532"/>
    </source>
</evidence>
<proteinExistence type="inferred from homology"/>
<comment type="similarity">
    <text evidence="1">Belongs to the UPF0337 (CsbD) family.</text>
</comment>
<sequence>MDVLVRQQVRGNRARVGRPTPAVIGYPRHLRSNPFASDPFVSEVFGLPVPDAGHPDLGTATATDEEQTMGLDGKFDAKTDQLKGKAKEGVGSATDDQGLEAEGKGDQAKGHLKEAAEKVKDVFKN</sequence>
<dbReference type="Gene3D" id="1.10.1470.10">
    <property type="entry name" value="YjbJ"/>
    <property type="match status" value="1"/>
</dbReference>
<dbReference type="InterPro" id="IPR008462">
    <property type="entry name" value="CsbD"/>
</dbReference>
<accession>A0A2T0T1L6</accession>
<evidence type="ECO:0000313" key="5">
    <source>
        <dbReference type="Proteomes" id="UP000239494"/>
    </source>
</evidence>
<dbReference type="Pfam" id="PF05532">
    <property type="entry name" value="CsbD"/>
    <property type="match status" value="1"/>
</dbReference>
<feature type="region of interest" description="Disordered" evidence="2">
    <location>
        <begin position="55"/>
        <end position="125"/>
    </location>
</feature>
<keyword evidence="5" id="KW-1185">Reference proteome</keyword>
<feature type="compositionally biased region" description="Basic and acidic residues" evidence="2">
    <location>
        <begin position="101"/>
        <end position="125"/>
    </location>
</feature>
<feature type="domain" description="CsbD-like" evidence="3">
    <location>
        <begin position="74"/>
        <end position="124"/>
    </location>
</feature>
<dbReference type="Proteomes" id="UP000239494">
    <property type="component" value="Unassembled WGS sequence"/>
</dbReference>
<gene>
    <name evidence="4" type="ORF">CLV43_107148</name>
</gene>
<dbReference type="SUPFAM" id="SSF69047">
    <property type="entry name" value="Hypothetical protein YjbJ"/>
    <property type="match status" value="1"/>
</dbReference>
<dbReference type="InterPro" id="IPR036629">
    <property type="entry name" value="YjbJ_sf"/>
</dbReference>
<comment type="caution">
    <text evidence="4">The sequence shown here is derived from an EMBL/GenBank/DDBJ whole genome shotgun (WGS) entry which is preliminary data.</text>
</comment>
<evidence type="ECO:0000256" key="2">
    <source>
        <dbReference type="SAM" id="MobiDB-lite"/>
    </source>
</evidence>
<dbReference type="AlphaFoldDB" id="A0A2T0T1L6"/>
<organism evidence="4 5">
    <name type="scientific">Umezawaea tangerina</name>
    <dbReference type="NCBI Taxonomy" id="84725"/>
    <lineage>
        <taxon>Bacteria</taxon>
        <taxon>Bacillati</taxon>
        <taxon>Actinomycetota</taxon>
        <taxon>Actinomycetes</taxon>
        <taxon>Pseudonocardiales</taxon>
        <taxon>Pseudonocardiaceae</taxon>
        <taxon>Umezawaea</taxon>
    </lineage>
</organism>
<reference evidence="4 5" key="1">
    <citation type="submission" date="2018-03" db="EMBL/GenBank/DDBJ databases">
        <title>Genomic Encyclopedia of Archaeal and Bacterial Type Strains, Phase II (KMG-II): from individual species to whole genera.</title>
        <authorList>
            <person name="Goeker M."/>
        </authorList>
    </citation>
    <scope>NUCLEOTIDE SEQUENCE [LARGE SCALE GENOMIC DNA]</scope>
    <source>
        <strain evidence="4 5">DSM 44720</strain>
    </source>
</reference>
<evidence type="ECO:0000313" key="4">
    <source>
        <dbReference type="EMBL" id="PRY39565.1"/>
    </source>
</evidence>